<feature type="compositionally biased region" description="Polar residues" evidence="1">
    <location>
        <begin position="258"/>
        <end position="279"/>
    </location>
</feature>
<proteinExistence type="predicted"/>
<evidence type="ECO:0008006" key="3">
    <source>
        <dbReference type="Google" id="ProtNLM"/>
    </source>
</evidence>
<feature type="region of interest" description="Disordered" evidence="1">
    <location>
        <begin position="254"/>
        <end position="279"/>
    </location>
</feature>
<evidence type="ECO:0000313" key="2">
    <source>
        <dbReference type="EMBL" id="GEX91961.1"/>
    </source>
</evidence>
<protein>
    <recommendedName>
        <fullName evidence="3">CCHC-type domain-containing protein</fullName>
    </recommendedName>
</protein>
<accession>A0A699HAQ2</accession>
<feature type="region of interest" description="Disordered" evidence="1">
    <location>
        <begin position="462"/>
        <end position="496"/>
    </location>
</feature>
<organism evidence="2">
    <name type="scientific">Tanacetum cinerariifolium</name>
    <name type="common">Dalmatian daisy</name>
    <name type="synonym">Chrysanthemum cinerariifolium</name>
    <dbReference type="NCBI Taxonomy" id="118510"/>
    <lineage>
        <taxon>Eukaryota</taxon>
        <taxon>Viridiplantae</taxon>
        <taxon>Streptophyta</taxon>
        <taxon>Embryophyta</taxon>
        <taxon>Tracheophyta</taxon>
        <taxon>Spermatophyta</taxon>
        <taxon>Magnoliopsida</taxon>
        <taxon>eudicotyledons</taxon>
        <taxon>Gunneridae</taxon>
        <taxon>Pentapetalae</taxon>
        <taxon>asterids</taxon>
        <taxon>campanulids</taxon>
        <taxon>Asterales</taxon>
        <taxon>Asteraceae</taxon>
        <taxon>Asteroideae</taxon>
        <taxon>Anthemideae</taxon>
        <taxon>Anthemidinae</taxon>
        <taxon>Tanacetum</taxon>
    </lineage>
</organism>
<dbReference type="AlphaFoldDB" id="A0A699HAQ2"/>
<comment type="caution">
    <text evidence="2">The sequence shown here is derived from an EMBL/GenBank/DDBJ whole genome shotgun (WGS) entry which is preliminary data.</text>
</comment>
<sequence>MQQPVQNLEDISDLTTAFDMTLALMAKAFTLNNTTQTNKNQRSSSNPSNMQIAQAEIANQYGNGDVVTAPAEGNGNSINGNQIRCYNCRGEGHYADNWIQLTSEEFDFMAVAGACEETERDNANCTLENNLQQALTSGIQSDKAPAYDTDRSAEVKSIILTLQSVVKQKMTLDIPNWSSSAHQEIYKIVKDEIFPIVNQVDARVQNFKIQFLKEASKFVRDFKSFAKEADESLAKHKALELEIECLLSNLSEQKDTTRGTSANTKFSKQSILGKPPSSSRPKLYAVTPLPKSTVFPKVGIFRINPFKASRVDSFVPNKHVKASIMTKPITVSQPHFITKNDVNSKTNGFSLKDVKNTTRTRRPLPRNNPKNDKAPSKSKSKWLSNNLEEIEENHRNLQSSSNKKHMSSECNNKLAIQNAKSKVVCAMYKKCLITGNYDSCVLNYVNDMNSRALNKKHKANVSKNANQAKHKAQVWKPKNVGSKERLASPKPSSPRSCLRWSLTGRMFDLKGK</sequence>
<feature type="region of interest" description="Disordered" evidence="1">
    <location>
        <begin position="342"/>
        <end position="382"/>
    </location>
</feature>
<dbReference type="EMBL" id="BKCJ010139013">
    <property type="protein sequence ID" value="GEX91961.1"/>
    <property type="molecule type" value="Genomic_DNA"/>
</dbReference>
<gene>
    <name evidence="2" type="ORF">Tci_363936</name>
</gene>
<evidence type="ECO:0000256" key="1">
    <source>
        <dbReference type="SAM" id="MobiDB-lite"/>
    </source>
</evidence>
<name>A0A699HAQ2_TANCI</name>
<reference evidence="2" key="1">
    <citation type="journal article" date="2019" name="Sci. Rep.">
        <title>Draft genome of Tanacetum cinerariifolium, the natural source of mosquito coil.</title>
        <authorList>
            <person name="Yamashiro T."/>
            <person name="Shiraishi A."/>
            <person name="Satake H."/>
            <person name="Nakayama K."/>
        </authorList>
    </citation>
    <scope>NUCLEOTIDE SEQUENCE</scope>
</reference>